<comment type="caution">
    <text evidence="3">The sequence shown here is derived from an EMBL/GenBank/DDBJ whole genome shotgun (WGS) entry which is preliminary data.</text>
</comment>
<gene>
    <name evidence="3" type="ORF">RFI_39561</name>
</gene>
<sequence>MEFFANNKFSKEFAPFKIYGYIDDVLFLVNEEINTMEFISNYISYVVAKINTKYNKSDSYKCDKKKYLSDKQRFVYPNSYCKEIYTETVNSLWIVLTKYCKCDLLNTFKNTQRRITTKKWRKPNAGTFLLYIIGWAKLVYIMEMQKLKKFGFILYDKILLLEYGRIQYESIQTVVREVNQKREKQREKDERKVKEQEQSSFMEKIETMFKQMEKRQDEIQIMHQKKFEKLQKEIEKIKSSED</sequence>
<reference evidence="3 4" key="1">
    <citation type="journal article" date="2013" name="Curr. Biol.">
        <title>The Genome of the Foraminiferan Reticulomyxa filosa.</title>
        <authorList>
            <person name="Glockner G."/>
            <person name="Hulsmann N."/>
            <person name="Schleicher M."/>
            <person name="Noegel A.A."/>
            <person name="Eichinger L."/>
            <person name="Gallinger C."/>
            <person name="Pawlowski J."/>
            <person name="Sierra R."/>
            <person name="Euteneuer U."/>
            <person name="Pillet L."/>
            <person name="Moustafa A."/>
            <person name="Platzer M."/>
            <person name="Groth M."/>
            <person name="Szafranski K."/>
            <person name="Schliwa M."/>
        </authorList>
    </citation>
    <scope>NUCLEOTIDE SEQUENCE [LARGE SCALE GENOMIC DNA]</scope>
</reference>
<evidence type="ECO:0000256" key="2">
    <source>
        <dbReference type="SAM" id="Phobius"/>
    </source>
</evidence>
<keyword evidence="2" id="KW-0472">Membrane</keyword>
<accession>X6L7T0</accession>
<evidence type="ECO:0000256" key="1">
    <source>
        <dbReference type="SAM" id="Coils"/>
    </source>
</evidence>
<protein>
    <submittedName>
        <fullName evidence="3">Uncharacterized protein</fullName>
    </submittedName>
</protein>
<name>X6L7T0_RETFI</name>
<keyword evidence="4" id="KW-1185">Reference proteome</keyword>
<proteinExistence type="predicted"/>
<dbReference type="EMBL" id="ASPP01048057">
    <property type="protein sequence ID" value="ETN97962.1"/>
    <property type="molecule type" value="Genomic_DNA"/>
</dbReference>
<organism evidence="3 4">
    <name type="scientific">Reticulomyxa filosa</name>
    <dbReference type="NCBI Taxonomy" id="46433"/>
    <lineage>
        <taxon>Eukaryota</taxon>
        <taxon>Sar</taxon>
        <taxon>Rhizaria</taxon>
        <taxon>Retaria</taxon>
        <taxon>Foraminifera</taxon>
        <taxon>Monothalamids</taxon>
        <taxon>Reticulomyxidae</taxon>
        <taxon>Reticulomyxa</taxon>
    </lineage>
</organism>
<dbReference type="AlphaFoldDB" id="X6L7T0"/>
<keyword evidence="2" id="KW-0812">Transmembrane</keyword>
<evidence type="ECO:0000313" key="3">
    <source>
        <dbReference type="EMBL" id="ETN97962.1"/>
    </source>
</evidence>
<feature type="transmembrane region" description="Helical" evidence="2">
    <location>
        <begin position="123"/>
        <end position="142"/>
    </location>
</feature>
<keyword evidence="1" id="KW-0175">Coiled coil</keyword>
<feature type="coiled-coil region" evidence="1">
    <location>
        <begin position="168"/>
        <end position="199"/>
    </location>
</feature>
<keyword evidence="2" id="KW-1133">Transmembrane helix</keyword>
<dbReference type="Proteomes" id="UP000023152">
    <property type="component" value="Unassembled WGS sequence"/>
</dbReference>
<evidence type="ECO:0000313" key="4">
    <source>
        <dbReference type="Proteomes" id="UP000023152"/>
    </source>
</evidence>